<evidence type="ECO:0000259" key="1">
    <source>
        <dbReference type="Pfam" id="PF06985"/>
    </source>
</evidence>
<organism evidence="2 3">
    <name type="scientific">Fusarium venenatum</name>
    <dbReference type="NCBI Taxonomy" id="56646"/>
    <lineage>
        <taxon>Eukaryota</taxon>
        <taxon>Fungi</taxon>
        <taxon>Dikarya</taxon>
        <taxon>Ascomycota</taxon>
        <taxon>Pezizomycotina</taxon>
        <taxon>Sordariomycetes</taxon>
        <taxon>Hypocreomycetidae</taxon>
        <taxon>Hypocreales</taxon>
        <taxon>Nectriaceae</taxon>
        <taxon>Fusarium</taxon>
    </lineage>
</organism>
<dbReference type="STRING" id="56646.A0A2L2SML7"/>
<dbReference type="InterPro" id="IPR010730">
    <property type="entry name" value="HET"/>
</dbReference>
<protein>
    <recommendedName>
        <fullName evidence="1">Heterokaryon incompatibility domain-containing protein</fullName>
    </recommendedName>
</protein>
<dbReference type="PANTHER" id="PTHR33112:SF9">
    <property type="entry name" value="HETEROKARYON INCOMPATIBILITY DOMAIN-CONTAINING PROTEIN"/>
    <property type="match status" value="1"/>
</dbReference>
<reference evidence="3" key="1">
    <citation type="submission" date="2014-10" db="EMBL/GenBank/DDBJ databases">
        <authorList>
            <person name="King R."/>
        </authorList>
    </citation>
    <scope>NUCLEOTIDE SEQUENCE [LARGE SCALE GENOMIC DNA]</scope>
    <source>
        <strain evidence="3">A3/5</strain>
    </source>
</reference>
<dbReference type="OrthoDB" id="5362512at2759"/>
<dbReference type="Proteomes" id="UP000245910">
    <property type="component" value="Chromosome IIII"/>
</dbReference>
<name>A0A2L2SML7_9HYPO</name>
<evidence type="ECO:0000313" key="3">
    <source>
        <dbReference type="Proteomes" id="UP000245910"/>
    </source>
</evidence>
<keyword evidence="3" id="KW-1185">Reference proteome</keyword>
<dbReference type="Pfam" id="PF06985">
    <property type="entry name" value="HET"/>
    <property type="match status" value="1"/>
</dbReference>
<feature type="domain" description="Heterokaryon incompatibility" evidence="1">
    <location>
        <begin position="172"/>
        <end position="337"/>
    </location>
</feature>
<dbReference type="AlphaFoldDB" id="A0A2L2SML7"/>
<dbReference type="EMBL" id="LN649232">
    <property type="protein sequence ID" value="CEI38456.1"/>
    <property type="molecule type" value="Genomic_DNA"/>
</dbReference>
<dbReference type="PANTHER" id="PTHR33112">
    <property type="entry name" value="DOMAIN PROTEIN, PUTATIVE-RELATED"/>
    <property type="match status" value="1"/>
</dbReference>
<sequence length="647" mass="74015">MEVPLIAWSTNSVSQSCWLNTPRMKKARPMDDIRREADDGCLQCVLVCHACSRYEPGYDLNVFVKKQDNGLLWVIGTDKQSGFGHKDVTYQLYYPIGTQRPEWNFVKPGRISPRSRQEEYIQRIDEWVGSCMSSHPECMVQDAELPYRVLFVGDAANNHIYLYISQHQVAPYVALSHCWGNSPVLQTTTANFAEHRNAISFQSLPKNFQHAITITRSIGLQYLWIDSLCIVQDDKADWEIESSKMASIYNDAYLVLAASQAGESSDGFLQRKDVEFQTTQQLDPTNSVKVALIKNQDSSVSEIYSRPISVDPTMGKSAHRWKITTSPLNQRGWVLQENILARRIIHFTESEMIWECVQCLKCECMEIEADEAEATHWSGFNIVRNARNATLHGKDCLEAQTPNDLYIQWRKLIDLYGRLILTKDTDRLPALSGLAKLCQSHGTGKYLAGIWENDLMVSLVWYTRLDKPVRRWPEYMAPSWSPFSAGYMKRYDGLIEAGYWYCQDEDYHKKVAEQKAHILEAQCIPAGSDPTGAVKDGYLILRGPMRKDNPDGPDCSWPASDESYLEICTIWDSVFWDRPLEEVDRSEVLFFLLCADFDKGYFKALCLLPSQTESECYIRVALVDSHWGETEMAGFFRNTEEGTVKII</sequence>
<evidence type="ECO:0000313" key="2">
    <source>
        <dbReference type="EMBL" id="CEI38456.1"/>
    </source>
</evidence>
<accession>A0A2L2SML7</accession>
<proteinExistence type="predicted"/>